<evidence type="ECO:0000313" key="3">
    <source>
        <dbReference type="EMBL" id="KAJ2926792.1"/>
    </source>
</evidence>
<dbReference type="PANTHER" id="PTHR37543:SF1">
    <property type="entry name" value="CCCH ZINC FINGER DNA BINDING PROTEIN (AFU_ORTHOLOGUE AFUA_5G12760)"/>
    <property type="match status" value="1"/>
</dbReference>
<comment type="caution">
    <text evidence="3">The sequence shown here is derived from an EMBL/GenBank/DDBJ whole genome shotgun (WGS) entry which is preliminary data.</text>
</comment>
<dbReference type="EMBL" id="JANBPK010001046">
    <property type="protein sequence ID" value="KAJ2926792.1"/>
    <property type="molecule type" value="Genomic_DNA"/>
</dbReference>
<dbReference type="AlphaFoldDB" id="A0A9W8J208"/>
<evidence type="ECO:0000313" key="4">
    <source>
        <dbReference type="Proteomes" id="UP001140091"/>
    </source>
</evidence>
<organism evidence="3 4">
    <name type="scientific">Candolleomyces eurysporus</name>
    <dbReference type="NCBI Taxonomy" id="2828524"/>
    <lineage>
        <taxon>Eukaryota</taxon>
        <taxon>Fungi</taxon>
        <taxon>Dikarya</taxon>
        <taxon>Basidiomycota</taxon>
        <taxon>Agaricomycotina</taxon>
        <taxon>Agaricomycetes</taxon>
        <taxon>Agaricomycetidae</taxon>
        <taxon>Agaricales</taxon>
        <taxon>Agaricineae</taxon>
        <taxon>Psathyrellaceae</taxon>
        <taxon>Candolleomyces</taxon>
    </lineage>
</organism>
<feature type="compositionally biased region" description="Basic and acidic residues" evidence="1">
    <location>
        <begin position="172"/>
        <end position="181"/>
    </location>
</feature>
<feature type="domain" description="DUF7923" evidence="2">
    <location>
        <begin position="2"/>
        <end position="140"/>
    </location>
</feature>
<reference evidence="3" key="1">
    <citation type="submission" date="2022-06" db="EMBL/GenBank/DDBJ databases">
        <title>Genome Sequence of Candolleomyces eurysporus.</title>
        <authorList>
            <person name="Buettner E."/>
        </authorList>
    </citation>
    <scope>NUCLEOTIDE SEQUENCE</scope>
    <source>
        <strain evidence="3">VTCC 930004</strain>
    </source>
</reference>
<proteinExistence type="predicted"/>
<dbReference type="Pfam" id="PF25540">
    <property type="entry name" value="DUF7923"/>
    <property type="match status" value="1"/>
</dbReference>
<feature type="region of interest" description="Disordered" evidence="1">
    <location>
        <begin position="172"/>
        <end position="207"/>
    </location>
</feature>
<dbReference type="InterPro" id="IPR057683">
    <property type="entry name" value="DUF7923"/>
</dbReference>
<dbReference type="Proteomes" id="UP001140091">
    <property type="component" value="Unassembled WGS sequence"/>
</dbReference>
<gene>
    <name evidence="3" type="ORF">H1R20_g10298</name>
</gene>
<dbReference type="PANTHER" id="PTHR37543">
    <property type="entry name" value="CCCH ZINC FINGER DNA BINDING PROTEIN (AFU_ORTHOLOGUE AFUA_5G12760)"/>
    <property type="match status" value="1"/>
</dbReference>
<keyword evidence="4" id="KW-1185">Reference proteome</keyword>
<sequence>MGGREAGLKLVTGVTEYLHGQEDLQLWAYVFLNKHGLTQTLRATKLEAAEMLGDFMIGFSQASQRFMIVDVGALIEAEICLPRTEKIIFAGTHDGGYKTIFRSHITSGYKDKLVLLKTYDEDAARFAELGLDIFPIENLFDPEKLERPGTAIAKLIGCYTPKWPQLCKSANRQDMHTPDEKPQEDDLGVDLENLTNFPNDPDVNAAN</sequence>
<evidence type="ECO:0000256" key="1">
    <source>
        <dbReference type="SAM" id="MobiDB-lite"/>
    </source>
</evidence>
<accession>A0A9W8J208</accession>
<protein>
    <recommendedName>
        <fullName evidence="2">DUF7923 domain-containing protein</fullName>
    </recommendedName>
</protein>
<dbReference type="OrthoDB" id="2270193at2759"/>
<name>A0A9W8J208_9AGAR</name>
<evidence type="ECO:0000259" key="2">
    <source>
        <dbReference type="Pfam" id="PF25540"/>
    </source>
</evidence>
<feature type="non-terminal residue" evidence="3">
    <location>
        <position position="207"/>
    </location>
</feature>